<dbReference type="EMBL" id="JAGGJB010000002">
    <property type="protein sequence ID" value="MDN7123871.1"/>
    <property type="molecule type" value="Genomic_DNA"/>
</dbReference>
<evidence type="ECO:0000256" key="5">
    <source>
        <dbReference type="ARBA" id="ARBA00011869"/>
    </source>
</evidence>
<evidence type="ECO:0000256" key="15">
    <source>
        <dbReference type="ARBA" id="ARBA00048176"/>
    </source>
</evidence>
<accession>A0AAW7QZ82</accession>
<protein>
    <recommendedName>
        <fullName evidence="16">Probable oxaloacetate decarboxylase gamma chain</fullName>
        <ecNumber evidence="16">7.2.4.2</ecNumber>
    </recommendedName>
</protein>
<keyword evidence="11 16" id="KW-0915">Sodium</keyword>
<evidence type="ECO:0000256" key="8">
    <source>
        <dbReference type="ARBA" id="ARBA00022692"/>
    </source>
</evidence>
<keyword evidence="21" id="KW-1185">Reference proteome</keyword>
<feature type="transmembrane region" description="Helical" evidence="16 17">
    <location>
        <begin position="6"/>
        <end position="29"/>
    </location>
</feature>
<dbReference type="AlphaFoldDB" id="A0AAW7QZ82"/>
<keyword evidence="12 16" id="KW-0406">Ion transport</keyword>
<dbReference type="InterPro" id="IPR005899">
    <property type="entry name" value="Na_pump_deCOase"/>
</dbReference>
<evidence type="ECO:0000256" key="1">
    <source>
        <dbReference type="ARBA" id="ARBA00001959"/>
    </source>
</evidence>
<evidence type="ECO:0000256" key="12">
    <source>
        <dbReference type="ARBA" id="ARBA00023065"/>
    </source>
</evidence>
<keyword evidence="8 16" id="KW-0812">Transmembrane</keyword>
<evidence type="ECO:0000313" key="19">
    <source>
        <dbReference type="EMBL" id="MDN7123871.1"/>
    </source>
</evidence>
<evidence type="ECO:0000256" key="13">
    <source>
        <dbReference type="ARBA" id="ARBA00023136"/>
    </source>
</evidence>
<dbReference type="Pfam" id="PF04277">
    <property type="entry name" value="OAD_gamma"/>
    <property type="match status" value="1"/>
</dbReference>
<dbReference type="GO" id="GO:0015081">
    <property type="term" value="F:sodium ion transmembrane transporter activity"/>
    <property type="evidence" value="ECO:0007669"/>
    <property type="project" value="UniProtKB-UniRule"/>
</dbReference>
<evidence type="ECO:0000256" key="11">
    <source>
        <dbReference type="ARBA" id="ARBA00023053"/>
    </source>
</evidence>
<dbReference type="GO" id="GO:0036376">
    <property type="term" value="P:sodium ion export across plasma membrane"/>
    <property type="evidence" value="ECO:0007669"/>
    <property type="project" value="InterPro"/>
</dbReference>
<name>A0AAW7QZ82_9GAMM</name>
<evidence type="ECO:0000256" key="2">
    <source>
        <dbReference type="ARBA" id="ARBA00003002"/>
    </source>
</evidence>
<dbReference type="InterPro" id="IPR023424">
    <property type="entry name" value="OadG"/>
</dbReference>
<evidence type="ECO:0000256" key="14">
    <source>
        <dbReference type="ARBA" id="ARBA00023201"/>
    </source>
</evidence>
<comment type="cofactor">
    <cofactor evidence="1 16 17">
        <name>Na(+)</name>
        <dbReference type="ChEBI" id="CHEBI:29101"/>
    </cofactor>
</comment>
<dbReference type="Proteomes" id="UP001169492">
    <property type="component" value="Unassembled WGS sequence"/>
</dbReference>
<dbReference type="HAMAP" id="MF_00404">
    <property type="entry name" value="OadG"/>
    <property type="match status" value="1"/>
</dbReference>
<feature type="region of interest" description="Disordered" evidence="18">
    <location>
        <begin position="40"/>
        <end position="59"/>
    </location>
</feature>
<evidence type="ECO:0000256" key="3">
    <source>
        <dbReference type="ARBA" id="ARBA00004162"/>
    </source>
</evidence>
<dbReference type="GO" id="GO:0015451">
    <property type="term" value="F:decarboxylation-driven active transmembrane transporter activity"/>
    <property type="evidence" value="ECO:0007669"/>
    <property type="project" value="UniProtKB-EC"/>
</dbReference>
<evidence type="ECO:0000256" key="10">
    <source>
        <dbReference type="ARBA" id="ARBA00022989"/>
    </source>
</evidence>
<evidence type="ECO:0000256" key="9">
    <source>
        <dbReference type="ARBA" id="ARBA00022967"/>
    </source>
</evidence>
<comment type="subunit">
    <text evidence="5 16">Heterotrimer of an alpha, a beta and a gamma subunit.</text>
</comment>
<evidence type="ECO:0000313" key="21">
    <source>
        <dbReference type="Proteomes" id="UP001169491"/>
    </source>
</evidence>
<comment type="catalytic activity">
    <reaction evidence="15 16 17">
        <text>oxaloacetate + 2 Na(+)(in) + H(+) = pyruvate + 2 Na(+)(out) + CO2</text>
        <dbReference type="Rhea" id="RHEA:57724"/>
        <dbReference type="ChEBI" id="CHEBI:15361"/>
        <dbReference type="ChEBI" id="CHEBI:15378"/>
        <dbReference type="ChEBI" id="CHEBI:16452"/>
        <dbReference type="ChEBI" id="CHEBI:16526"/>
        <dbReference type="ChEBI" id="CHEBI:29101"/>
        <dbReference type="EC" id="7.2.4.2"/>
    </reaction>
</comment>
<dbReference type="GO" id="GO:0008948">
    <property type="term" value="F:oxaloacetate decarboxylase activity"/>
    <property type="evidence" value="ECO:0007669"/>
    <property type="project" value="UniProtKB-UniRule"/>
</dbReference>
<keyword evidence="9 16" id="KW-1278">Translocase</keyword>
<comment type="similarity">
    <text evidence="4 16 17">Belongs to the OadG family.</text>
</comment>
<proteinExistence type="inferred from homology"/>
<evidence type="ECO:0000256" key="7">
    <source>
        <dbReference type="ARBA" id="ARBA00022475"/>
    </source>
</evidence>
<gene>
    <name evidence="16" type="primary">oadG</name>
    <name evidence="19" type="ORF">J6I90_03180</name>
    <name evidence="20" type="ORF">J6I92_10855</name>
</gene>
<evidence type="ECO:0000256" key="4">
    <source>
        <dbReference type="ARBA" id="ARBA00005844"/>
    </source>
</evidence>
<keyword evidence="14 16" id="KW-0739">Sodium transport</keyword>
<keyword evidence="10 16" id="KW-1133">Transmembrane helix</keyword>
<dbReference type="EC" id="7.2.4.2" evidence="16"/>
<keyword evidence="6 16" id="KW-0813">Transport</keyword>
<dbReference type="Proteomes" id="UP001169491">
    <property type="component" value="Unassembled WGS sequence"/>
</dbReference>
<comment type="function">
    <text evidence="2 16 17">Catalyzes the decarboxylation of oxaloacetate coupled to Na(+) translocation.</text>
</comment>
<evidence type="ECO:0000256" key="16">
    <source>
        <dbReference type="HAMAP-Rule" id="MF_00404"/>
    </source>
</evidence>
<organism evidence="19 22">
    <name type="scientific">Pseudidiomarina terrestris</name>
    <dbReference type="NCBI Taxonomy" id="2820060"/>
    <lineage>
        <taxon>Bacteria</taxon>
        <taxon>Pseudomonadati</taxon>
        <taxon>Pseudomonadota</taxon>
        <taxon>Gammaproteobacteria</taxon>
        <taxon>Alteromonadales</taxon>
        <taxon>Idiomarinaceae</taxon>
        <taxon>Pseudidiomarina</taxon>
    </lineage>
</organism>
<evidence type="ECO:0000313" key="20">
    <source>
        <dbReference type="EMBL" id="MDN7130371.1"/>
    </source>
</evidence>
<sequence>MQQQLSEALTIMLTGMITVFVFLTLLLLAMHGLRRFVGSEEQPTAARTTTTKHRDAGHSGQRIAAITAAVHAYRREHE</sequence>
<evidence type="ECO:0000256" key="17">
    <source>
        <dbReference type="RuleBase" id="RU004278"/>
    </source>
</evidence>
<evidence type="ECO:0000313" key="22">
    <source>
        <dbReference type="Proteomes" id="UP001169492"/>
    </source>
</evidence>
<dbReference type="NCBIfam" id="TIGR01195">
    <property type="entry name" value="oadG_fam"/>
    <property type="match status" value="1"/>
</dbReference>
<comment type="caution">
    <text evidence="19">The sequence shown here is derived from an EMBL/GenBank/DDBJ whole genome shotgun (WGS) entry which is preliminary data.</text>
</comment>
<dbReference type="RefSeq" id="WP_301721777.1">
    <property type="nucleotide sequence ID" value="NZ_JAGGJB010000002.1"/>
</dbReference>
<comment type="subcellular location">
    <subcellularLocation>
        <location evidence="3 16 17">Cell membrane</location>
        <topology evidence="3 16 17">Single-pass membrane protein</topology>
    </subcellularLocation>
</comment>
<dbReference type="EMBL" id="JAGGJC010000005">
    <property type="protein sequence ID" value="MDN7130371.1"/>
    <property type="molecule type" value="Genomic_DNA"/>
</dbReference>
<keyword evidence="7 16" id="KW-1003">Cell membrane</keyword>
<evidence type="ECO:0000256" key="6">
    <source>
        <dbReference type="ARBA" id="ARBA00022448"/>
    </source>
</evidence>
<reference evidence="21 22" key="1">
    <citation type="submission" date="2021-03" db="EMBL/GenBank/DDBJ databases">
        <title>Pseudidiomarina terrestris, a new bacterium isolated from saline soil.</title>
        <authorList>
            <person name="Galisteo C."/>
            <person name="De La Haba R."/>
            <person name="Sanchez-Porro C."/>
            <person name="Ventosa A."/>
        </authorList>
    </citation>
    <scope>NUCLEOTIDE SEQUENCE [LARGE SCALE GENOMIC DNA]</scope>
    <source>
        <strain evidence="19 22">1APP75-32.1</strain>
        <strain evidence="21">1APR75-15</strain>
        <strain evidence="20">1ASR75-15</strain>
    </source>
</reference>
<keyword evidence="13 16" id="KW-0472">Membrane</keyword>
<dbReference type="GO" id="GO:0005886">
    <property type="term" value="C:plasma membrane"/>
    <property type="evidence" value="ECO:0007669"/>
    <property type="project" value="UniProtKB-SubCell"/>
</dbReference>
<evidence type="ECO:0000256" key="18">
    <source>
        <dbReference type="SAM" id="MobiDB-lite"/>
    </source>
</evidence>